<sequence length="154" mass="17292">MVLNSPRTEPRVLDRSLFTLLMSATEVIGDVADNMYSDHYQWQRNMMGHTFSIAPTDCPDTAGGSCILHVVRNWLRCHEDAQIMIASILVVVGLWWMVRAILSLFINLICPLLVVVLAVVCVPQLRAPLFGQNYPLLASLIRTILLKMADNIKT</sequence>
<gene>
    <name evidence="3" type="primary">LOC118274391</name>
</gene>
<dbReference type="AlphaFoldDB" id="A0A9R0DC37"/>
<accession>A0A9R0DC37</accession>
<protein>
    <submittedName>
        <fullName evidence="3">Uncharacterized protein LOC118274391 isoform X1</fullName>
    </submittedName>
</protein>
<evidence type="ECO:0000256" key="1">
    <source>
        <dbReference type="SAM" id="Phobius"/>
    </source>
</evidence>
<keyword evidence="1" id="KW-0812">Transmembrane</keyword>
<evidence type="ECO:0000313" key="3">
    <source>
        <dbReference type="RefSeq" id="XP_035447754.1"/>
    </source>
</evidence>
<proteinExistence type="predicted"/>
<feature type="transmembrane region" description="Helical" evidence="1">
    <location>
        <begin position="81"/>
        <end position="98"/>
    </location>
</feature>
<name>A0A9R0DC37_SPOFR</name>
<keyword evidence="1" id="KW-0472">Membrane</keyword>
<evidence type="ECO:0000313" key="2">
    <source>
        <dbReference type="Proteomes" id="UP000829999"/>
    </source>
</evidence>
<keyword evidence="2" id="KW-1185">Reference proteome</keyword>
<dbReference type="OrthoDB" id="7477067at2759"/>
<dbReference type="Proteomes" id="UP000829999">
    <property type="component" value="Chromosome 15"/>
</dbReference>
<reference evidence="3" key="1">
    <citation type="submission" date="2025-08" db="UniProtKB">
        <authorList>
            <consortium name="RefSeq"/>
        </authorList>
    </citation>
    <scope>IDENTIFICATION</scope>
    <source>
        <tissue evidence="3">Whole larval tissue</tissue>
    </source>
</reference>
<keyword evidence="1" id="KW-1133">Transmembrane helix</keyword>
<dbReference type="RefSeq" id="XP_035447754.1">
    <property type="nucleotide sequence ID" value="XM_035591861.2"/>
</dbReference>
<organism evidence="2 3">
    <name type="scientific">Spodoptera frugiperda</name>
    <name type="common">Fall armyworm</name>
    <dbReference type="NCBI Taxonomy" id="7108"/>
    <lineage>
        <taxon>Eukaryota</taxon>
        <taxon>Metazoa</taxon>
        <taxon>Ecdysozoa</taxon>
        <taxon>Arthropoda</taxon>
        <taxon>Hexapoda</taxon>
        <taxon>Insecta</taxon>
        <taxon>Pterygota</taxon>
        <taxon>Neoptera</taxon>
        <taxon>Endopterygota</taxon>
        <taxon>Lepidoptera</taxon>
        <taxon>Glossata</taxon>
        <taxon>Ditrysia</taxon>
        <taxon>Noctuoidea</taxon>
        <taxon>Noctuidae</taxon>
        <taxon>Amphipyrinae</taxon>
        <taxon>Spodoptera</taxon>
    </lineage>
</organism>
<feature type="transmembrane region" description="Helical" evidence="1">
    <location>
        <begin position="104"/>
        <end position="122"/>
    </location>
</feature>
<dbReference type="GeneID" id="118274391"/>